<protein>
    <submittedName>
        <fullName evidence="1">17001_t:CDS:1</fullName>
    </submittedName>
</protein>
<sequence length="539" mass="61213">MALMQKKKRFTFFGSPPKSPTLGSSFYASFPSQDNQDSKHPVLDDVRKAEINLERLVMAADAYRDLMDRLSKASKNFSKALKDYGNGKGLENTYVMCMQTSSQFYENHADVLGKLNKVLQKDFDLLQKLWDKYSKKADKDEKAHNDYVGDLDKQIKKIGKDYEKKTKRDNQSALESYDKYMMSMTTVGSEISRAKTEYTNEVIKRERKTHSVVSQAVCRLTEGFFASFNDSLKKCGPCITKMKEWAPFAGEDMPPPQSLDDFLEDQVSYPKYTSSEKVFESLAAISEKQMAAMNYSSSESTLPEPTLPIIDDDPDSNIPTRYVKMPSETSRANTPETSKPIPAKPSTLSSETISPFSRQITQNYNNVNITSSPSSTPSSTLSQPSNSKSSTSNLISRFSIGIHANDDPFLRDEKVVEVKTAELFTENRVEKAVFKPNIIKVKTEEKPIVKATFFNDDNDDNEIKETSFNRDNEVKETSFNRDNEAKETTSFNSDNEVKEILFNRDNEVKETTLCNRDNEVKETSLHYDKVKETTLFVDI</sequence>
<dbReference type="Proteomes" id="UP000789366">
    <property type="component" value="Unassembled WGS sequence"/>
</dbReference>
<evidence type="ECO:0000313" key="2">
    <source>
        <dbReference type="Proteomes" id="UP000789366"/>
    </source>
</evidence>
<evidence type="ECO:0000313" key="1">
    <source>
        <dbReference type="EMBL" id="CAG8592966.1"/>
    </source>
</evidence>
<proteinExistence type="predicted"/>
<gene>
    <name evidence="1" type="ORF">SPELUC_LOCUS6825</name>
</gene>
<feature type="non-terminal residue" evidence="1">
    <location>
        <position position="539"/>
    </location>
</feature>
<reference evidence="1" key="1">
    <citation type="submission" date="2021-06" db="EMBL/GenBank/DDBJ databases">
        <authorList>
            <person name="Kallberg Y."/>
            <person name="Tangrot J."/>
            <person name="Rosling A."/>
        </authorList>
    </citation>
    <scope>NUCLEOTIDE SEQUENCE</scope>
    <source>
        <strain evidence="1">28 12/20/2015</strain>
    </source>
</reference>
<comment type="caution">
    <text evidence="1">The sequence shown here is derived from an EMBL/GenBank/DDBJ whole genome shotgun (WGS) entry which is preliminary data.</text>
</comment>
<name>A0ACA9MR76_9GLOM</name>
<accession>A0ACA9MR76</accession>
<organism evidence="1 2">
    <name type="scientific">Cetraspora pellucida</name>
    <dbReference type="NCBI Taxonomy" id="1433469"/>
    <lineage>
        <taxon>Eukaryota</taxon>
        <taxon>Fungi</taxon>
        <taxon>Fungi incertae sedis</taxon>
        <taxon>Mucoromycota</taxon>
        <taxon>Glomeromycotina</taxon>
        <taxon>Glomeromycetes</taxon>
        <taxon>Diversisporales</taxon>
        <taxon>Gigasporaceae</taxon>
        <taxon>Cetraspora</taxon>
    </lineage>
</organism>
<dbReference type="EMBL" id="CAJVPW010008373">
    <property type="protein sequence ID" value="CAG8592966.1"/>
    <property type="molecule type" value="Genomic_DNA"/>
</dbReference>
<keyword evidence="2" id="KW-1185">Reference proteome</keyword>